<proteinExistence type="inferred from homology"/>
<feature type="compositionally biased region" description="Basic and acidic residues" evidence="23">
    <location>
        <begin position="733"/>
        <end position="754"/>
    </location>
</feature>
<evidence type="ECO:0000256" key="23">
    <source>
        <dbReference type="SAM" id="MobiDB-lite"/>
    </source>
</evidence>
<dbReference type="Pfam" id="PF00076">
    <property type="entry name" value="RRM_1"/>
    <property type="match status" value="2"/>
</dbReference>
<evidence type="ECO:0000259" key="24">
    <source>
        <dbReference type="PROSITE" id="PS50102"/>
    </source>
</evidence>
<organism evidence="26">
    <name type="scientific">Mesocricetus auratus</name>
    <name type="common">Golden hamster</name>
    <dbReference type="NCBI Taxonomy" id="10036"/>
    <lineage>
        <taxon>Eukaryota</taxon>
        <taxon>Metazoa</taxon>
        <taxon>Chordata</taxon>
        <taxon>Craniata</taxon>
        <taxon>Vertebrata</taxon>
        <taxon>Euteleostomi</taxon>
        <taxon>Mammalia</taxon>
        <taxon>Eutheria</taxon>
        <taxon>Euarchontoglires</taxon>
        <taxon>Glires</taxon>
        <taxon>Rodentia</taxon>
        <taxon>Myomorpha</taxon>
        <taxon>Muroidea</taxon>
        <taxon>Cricetidae</taxon>
        <taxon>Cricetinae</taxon>
        <taxon>Mesocricetus</taxon>
    </lineage>
</organism>
<keyword evidence="12 22" id="KW-0694">RNA-binding</keyword>
<dbReference type="InterPro" id="IPR034392">
    <property type="entry name" value="TatSF1-like_RRM1"/>
</dbReference>
<feature type="compositionally biased region" description="Acidic residues" evidence="23">
    <location>
        <begin position="554"/>
        <end position="566"/>
    </location>
</feature>
<evidence type="ECO:0000256" key="8">
    <source>
        <dbReference type="ARBA" id="ARBA00022728"/>
    </source>
</evidence>
<dbReference type="SMART" id="SM00361">
    <property type="entry name" value="RRM_1"/>
    <property type="match status" value="1"/>
</dbReference>
<dbReference type="Gene3D" id="3.30.70.330">
    <property type="match status" value="2"/>
</dbReference>
<dbReference type="PROSITE" id="PS50102">
    <property type="entry name" value="RRM"/>
    <property type="match status" value="2"/>
</dbReference>
<dbReference type="RefSeq" id="XP_012979453.1">
    <property type="nucleotide sequence ID" value="XM_013123999.2"/>
</dbReference>
<feature type="compositionally biased region" description="Basic and acidic residues" evidence="23">
    <location>
        <begin position="96"/>
        <end position="120"/>
    </location>
</feature>
<keyword evidence="13" id="KW-0007">Acetylation</keyword>
<evidence type="ECO:0000256" key="13">
    <source>
        <dbReference type="ARBA" id="ARBA00022990"/>
    </source>
</evidence>
<dbReference type="InterPro" id="IPR003954">
    <property type="entry name" value="RRM_euk-type"/>
</dbReference>
<keyword evidence="7" id="KW-0507">mRNA processing</keyword>
<keyword evidence="17" id="KW-0508">mRNA splicing</keyword>
<keyword evidence="6" id="KW-0597">Phosphoprotein</keyword>
<dbReference type="Proteomes" id="UP000886700">
    <property type="component" value="Unplaced"/>
</dbReference>
<dbReference type="InterPro" id="IPR034393">
    <property type="entry name" value="TatSF1-like"/>
</dbReference>
<evidence type="ECO:0000313" key="25">
    <source>
        <dbReference type="Proteomes" id="UP000886700"/>
    </source>
</evidence>
<evidence type="ECO:0000256" key="9">
    <source>
        <dbReference type="ARBA" id="ARBA00022737"/>
    </source>
</evidence>
<keyword evidence="14" id="KW-0805">Transcription regulation</keyword>
<feature type="region of interest" description="Disordered" evidence="23">
    <location>
        <begin position="81"/>
        <end position="120"/>
    </location>
</feature>
<evidence type="ECO:0000256" key="6">
    <source>
        <dbReference type="ARBA" id="ARBA00022553"/>
    </source>
</evidence>
<dbReference type="GO" id="GO:0006281">
    <property type="term" value="P:DNA repair"/>
    <property type="evidence" value="ECO:0007669"/>
    <property type="project" value="UniProtKB-KW"/>
</dbReference>
<dbReference type="STRING" id="10036.ENSMAUP00000005296"/>
<keyword evidence="5" id="KW-1017">Isopeptide bond</keyword>
<feature type="region of interest" description="Disordered" evidence="23">
    <location>
        <begin position="391"/>
        <end position="772"/>
    </location>
</feature>
<evidence type="ECO:0000256" key="16">
    <source>
        <dbReference type="ARBA" id="ARBA00023163"/>
    </source>
</evidence>
<feature type="compositionally biased region" description="Acidic residues" evidence="23">
    <location>
        <begin position="633"/>
        <end position="654"/>
    </location>
</feature>
<keyword evidence="25" id="KW-1185">Reference proteome</keyword>
<keyword evidence="18" id="KW-0234">DNA repair</keyword>
<feature type="compositionally biased region" description="Basic and acidic residues" evidence="23">
    <location>
        <begin position="705"/>
        <end position="726"/>
    </location>
</feature>
<keyword evidence="11" id="KW-0832">Ubl conjugation</keyword>
<evidence type="ECO:0000256" key="20">
    <source>
        <dbReference type="ARBA" id="ARBA00062124"/>
    </source>
</evidence>
<keyword evidence="4" id="KW-0158">Chromosome</keyword>
<evidence type="ECO:0000313" key="26">
    <source>
        <dbReference type="RefSeq" id="XP_012979453.1"/>
    </source>
</evidence>
<feature type="compositionally biased region" description="Polar residues" evidence="23">
    <location>
        <begin position="81"/>
        <end position="95"/>
    </location>
</feature>
<keyword evidence="19" id="KW-0539">Nucleus</keyword>
<feature type="compositionally biased region" description="Basic and acidic residues" evidence="23">
    <location>
        <begin position="444"/>
        <end position="553"/>
    </location>
</feature>
<evidence type="ECO:0000256" key="10">
    <source>
        <dbReference type="ARBA" id="ARBA00022763"/>
    </source>
</evidence>
<evidence type="ECO:0000256" key="1">
    <source>
        <dbReference type="ARBA" id="ARBA00004123"/>
    </source>
</evidence>
<evidence type="ECO:0000256" key="3">
    <source>
        <dbReference type="ARBA" id="ARBA00007747"/>
    </source>
</evidence>
<dbReference type="SMART" id="SM00360">
    <property type="entry name" value="RRM"/>
    <property type="match status" value="2"/>
</dbReference>
<feature type="domain" description="RRM" evidence="24">
    <location>
        <begin position="133"/>
        <end position="218"/>
    </location>
</feature>
<dbReference type="CTD" id="27336"/>
<evidence type="ECO:0000256" key="4">
    <source>
        <dbReference type="ARBA" id="ARBA00022454"/>
    </source>
</evidence>
<sequence length="772" mass="88414">MSGNNLSGNDEFDEQLRMQELYGDPKDGDTQNDPSGETESVGQLPDDTPYEWDLDKKAWFPKITEDFIATYQANYGFSNDGASSSTVNVQDPNTKTVEEPPQREIPETTDPKKRGEKRKAEPGWFHVEEDRNTNVYVSGLPPDITVDEFIQLMSKFGIIMRDPQTEEFKVKLYKDNQGNLKGDGLCCYLKKESVELALKLLDEDEIRGYKLHVEVAKFQLKGEYDASKKKKKCKDYKKKLSLQQKQLDWRPERRAGPSRMRHERVVIIKNMFHPMDFADDPLVLNEIREDLRVECSKFGQIKKLLLFDRHPDGVASVSFREPEEADYCIQTLDGRWFGGRQITAEAWDGTTDYQVEETSREREERLRGWESFLNAPEANRGLQRMDSVCASEKAGPSRVRHFSEHLSISTTGAQEATTGMALEEPIDEKKFEKAEDGGEFEGDASEKDAKEGRSEEGYPEREGEEGHPKIEGEEGHPKIEGEEGHPKSESEEGHPESKLEEGYPKKGSQENGPERESKKKGKDNSEKNGLTKESEDNELSRESEGEESLKKESEDDDSERESEEDSPEKQSEDGSDKELENGVKKDFNQDTSDKELAENVEKESEENDTDKSEVDEVSERVLGDEGSEREFEGDSEEKEEEEEEEEEDREEEEVVYEKVFDDESDESEDEEDEKECEDADDKEEEDDTDEKLFDDSDDKEDEEDRDVKQDEDTNDKLFEDNSNEKLFDEEEGANEKLFDDSDERETVGNMKEDGSQSTDSSFALSSDDDDEM</sequence>
<name>A0A1U8CUF6_MESAU</name>
<comment type="similarity">
    <text evidence="3">Belongs to the HTATSF1 family.</text>
</comment>
<dbReference type="OrthoDB" id="10258585at2759"/>
<dbReference type="PANTHER" id="PTHR15608">
    <property type="entry name" value="SPLICING FACTOR U2AF-ASSOCIATED PROTEIN 2"/>
    <property type="match status" value="1"/>
</dbReference>
<comment type="subunit">
    <text evidence="20">Component of the 17S U2 SnRNP complex, a ribonucleoprotein complex that contains small nuclear RNA (snRNA) U2 and a number of specific proteins. Within the 17S U2 SnRNP complex, interacts (via UHM region) directly with SF3B1. Component of a complex which is at least composed of HTATSF1/Tat-SF1, the P-TEFb complex components CDK9 and CCNT1, RNA polymerase II, SUPT5H, and NCL/nucleolin. Interacts with GTF2F2/RAP30 and POLR2A. Interacts with TCERG1/CA150. Interacts with (poly-ADP-ribosylated) RPA1; promoting HTATSF1 recruitment to DNA damage sites. Interacts (when phosphorylated) with TOPBP1; promoting recruitment of TOPBP1 to DNA damage sites during S-phase.</text>
</comment>
<dbReference type="GO" id="GO:0005684">
    <property type="term" value="C:U2-type spliceosomal complex"/>
    <property type="evidence" value="ECO:0007669"/>
    <property type="project" value="TreeGrafter"/>
</dbReference>
<dbReference type="GO" id="GO:0000398">
    <property type="term" value="P:mRNA splicing, via spliceosome"/>
    <property type="evidence" value="ECO:0007669"/>
    <property type="project" value="InterPro"/>
</dbReference>
<dbReference type="GO" id="GO:0005694">
    <property type="term" value="C:chromosome"/>
    <property type="evidence" value="ECO:0007669"/>
    <property type="project" value="UniProtKB-SubCell"/>
</dbReference>
<dbReference type="GO" id="GO:0003723">
    <property type="term" value="F:RNA binding"/>
    <property type="evidence" value="ECO:0007669"/>
    <property type="project" value="UniProtKB-UniRule"/>
</dbReference>
<keyword evidence="16" id="KW-0804">Transcription</keyword>
<dbReference type="SUPFAM" id="SSF54928">
    <property type="entry name" value="RNA-binding domain, RBD"/>
    <property type="match status" value="2"/>
</dbReference>
<dbReference type="CDD" id="cd12282">
    <property type="entry name" value="RRM2_TatSF1_like"/>
    <property type="match status" value="1"/>
</dbReference>
<dbReference type="KEGG" id="maua:101834230"/>
<evidence type="ECO:0000256" key="22">
    <source>
        <dbReference type="PROSITE-ProRule" id="PRU00176"/>
    </source>
</evidence>
<dbReference type="GO" id="GO:0005686">
    <property type="term" value="C:U2 snRNP"/>
    <property type="evidence" value="ECO:0007669"/>
    <property type="project" value="TreeGrafter"/>
</dbReference>
<evidence type="ECO:0000256" key="21">
    <source>
        <dbReference type="ARBA" id="ARBA00073773"/>
    </source>
</evidence>
<dbReference type="FunFam" id="3.30.70.330:FF:000202">
    <property type="entry name" value="HIV Tat-specific factor 1"/>
    <property type="match status" value="1"/>
</dbReference>
<keyword evidence="8" id="KW-0747">Spliceosome</keyword>
<dbReference type="AlphaFoldDB" id="A0A1U8CUF6"/>
<evidence type="ECO:0000256" key="15">
    <source>
        <dbReference type="ARBA" id="ARBA00023159"/>
    </source>
</evidence>
<feature type="compositionally biased region" description="Basic and acidic residues" evidence="23">
    <location>
        <begin position="609"/>
        <end position="632"/>
    </location>
</feature>
<evidence type="ECO:0000256" key="19">
    <source>
        <dbReference type="ARBA" id="ARBA00023242"/>
    </source>
</evidence>
<feature type="compositionally biased region" description="Low complexity" evidence="23">
    <location>
        <begin position="755"/>
        <end position="765"/>
    </location>
</feature>
<feature type="domain" description="RRM" evidence="24">
    <location>
        <begin position="264"/>
        <end position="349"/>
    </location>
</feature>
<evidence type="ECO:0000256" key="14">
    <source>
        <dbReference type="ARBA" id="ARBA00023015"/>
    </source>
</evidence>
<evidence type="ECO:0000256" key="5">
    <source>
        <dbReference type="ARBA" id="ARBA00022499"/>
    </source>
</evidence>
<keyword evidence="10" id="KW-0227">DNA damage</keyword>
<evidence type="ECO:0000256" key="18">
    <source>
        <dbReference type="ARBA" id="ARBA00023204"/>
    </source>
</evidence>
<evidence type="ECO:0000256" key="11">
    <source>
        <dbReference type="ARBA" id="ARBA00022843"/>
    </source>
</evidence>
<evidence type="ECO:0000256" key="17">
    <source>
        <dbReference type="ARBA" id="ARBA00023187"/>
    </source>
</evidence>
<dbReference type="eggNOG" id="KOG1548">
    <property type="taxonomic scope" value="Eukaryota"/>
</dbReference>
<gene>
    <name evidence="26" type="primary">Htatsf1</name>
</gene>
<feature type="compositionally biased region" description="Polar residues" evidence="23">
    <location>
        <begin position="406"/>
        <end position="417"/>
    </location>
</feature>
<feature type="compositionally biased region" description="Basic and acidic residues" evidence="23">
    <location>
        <begin position="567"/>
        <end position="602"/>
    </location>
</feature>
<evidence type="ECO:0000256" key="7">
    <source>
        <dbReference type="ARBA" id="ARBA00022664"/>
    </source>
</evidence>
<dbReference type="GeneID" id="101834230"/>
<dbReference type="InterPro" id="IPR000504">
    <property type="entry name" value="RRM_dom"/>
</dbReference>
<dbReference type="CDD" id="cd12281">
    <property type="entry name" value="RRM1_TatSF1_like"/>
    <property type="match status" value="1"/>
</dbReference>
<feature type="compositionally biased region" description="Polar residues" evidence="23">
    <location>
        <begin position="31"/>
        <end position="41"/>
    </location>
</feature>
<dbReference type="FunFam" id="3.30.70.330:FF:000105">
    <property type="entry name" value="HIV Tat-specific factor 1 homolog"/>
    <property type="match status" value="1"/>
</dbReference>
<feature type="compositionally biased region" description="Acidic residues" evidence="23">
    <location>
        <begin position="695"/>
        <end position="704"/>
    </location>
</feature>
<feature type="compositionally biased region" description="Basic and acidic residues" evidence="23">
    <location>
        <begin position="427"/>
        <end position="436"/>
    </location>
</feature>
<protein>
    <recommendedName>
        <fullName evidence="21">17S U2 SnRNP complex component HTATSF1</fullName>
    </recommendedName>
</protein>
<dbReference type="PANTHER" id="PTHR15608:SF0">
    <property type="entry name" value="HIV TAT-SPECIFIC FACTOR 1"/>
    <property type="match status" value="1"/>
</dbReference>
<evidence type="ECO:0000256" key="12">
    <source>
        <dbReference type="ARBA" id="ARBA00022884"/>
    </source>
</evidence>
<keyword evidence="15" id="KW-0010">Activator</keyword>
<dbReference type="InterPro" id="IPR035979">
    <property type="entry name" value="RBD_domain_sf"/>
</dbReference>
<dbReference type="InterPro" id="IPR012677">
    <property type="entry name" value="Nucleotide-bd_a/b_plait_sf"/>
</dbReference>
<feature type="region of interest" description="Disordered" evidence="23">
    <location>
        <begin position="1"/>
        <end position="51"/>
    </location>
</feature>
<accession>A0A1U8CUF6</accession>
<comment type="subcellular location">
    <subcellularLocation>
        <location evidence="2">Chromosome</location>
    </subcellularLocation>
    <subcellularLocation>
        <location evidence="1">Nucleus</location>
    </subcellularLocation>
</comment>
<keyword evidence="9" id="KW-0677">Repeat</keyword>
<evidence type="ECO:0000256" key="2">
    <source>
        <dbReference type="ARBA" id="ARBA00004286"/>
    </source>
</evidence>
<reference evidence="26" key="1">
    <citation type="submission" date="2023-09" db="UniProtKB">
        <authorList>
            <consortium name="RefSeq"/>
        </authorList>
    </citation>
    <scope>IDENTIFICATION</scope>
</reference>
<feature type="compositionally biased region" description="Acidic residues" evidence="23">
    <location>
        <begin position="662"/>
        <end position="689"/>
    </location>
</feature>